<reference evidence="2 3" key="1">
    <citation type="journal article" date="2015" name="Genome Biol. Evol.">
        <title>Comparative Genomics of a Bacterivorous Green Alga Reveals Evolutionary Causalities and Consequences of Phago-Mixotrophic Mode of Nutrition.</title>
        <authorList>
            <person name="Burns J.A."/>
            <person name="Paasch A."/>
            <person name="Narechania A."/>
            <person name="Kim E."/>
        </authorList>
    </citation>
    <scope>NUCLEOTIDE SEQUENCE [LARGE SCALE GENOMIC DNA]</scope>
    <source>
        <strain evidence="2 3">PLY_AMNH</strain>
    </source>
</reference>
<dbReference type="PANTHER" id="PTHR14190:SF7">
    <property type="entry name" value="VACUOLAR PROTEIN SORTING-ASSOCIATED PROTEIN 52 HOMOLOG"/>
    <property type="match status" value="1"/>
</dbReference>
<organism evidence="2 3">
    <name type="scientific">Cymbomonas tetramitiformis</name>
    <dbReference type="NCBI Taxonomy" id="36881"/>
    <lineage>
        <taxon>Eukaryota</taxon>
        <taxon>Viridiplantae</taxon>
        <taxon>Chlorophyta</taxon>
        <taxon>Pyramimonadophyceae</taxon>
        <taxon>Pyramimonadales</taxon>
        <taxon>Pyramimonadaceae</taxon>
        <taxon>Cymbomonas</taxon>
    </lineage>
</organism>
<evidence type="ECO:0000313" key="3">
    <source>
        <dbReference type="Proteomes" id="UP001190700"/>
    </source>
</evidence>
<proteinExistence type="predicted"/>
<keyword evidence="3" id="KW-1185">Reference proteome</keyword>
<dbReference type="GO" id="GO:0032456">
    <property type="term" value="P:endocytic recycling"/>
    <property type="evidence" value="ECO:0007669"/>
    <property type="project" value="TreeGrafter"/>
</dbReference>
<dbReference type="PANTHER" id="PTHR14190">
    <property type="entry name" value="SUPPRESSOR OF ACTIN MUTATIONS 2/VACUOLAR PROTEIN SORTING 52"/>
    <property type="match status" value="1"/>
</dbReference>
<dbReference type="GO" id="GO:0042147">
    <property type="term" value="P:retrograde transport, endosome to Golgi"/>
    <property type="evidence" value="ECO:0007669"/>
    <property type="project" value="TreeGrafter"/>
</dbReference>
<dbReference type="AlphaFoldDB" id="A0AAE0GU13"/>
<dbReference type="Pfam" id="PF20655">
    <property type="entry name" value="Vps52_C"/>
    <property type="match status" value="1"/>
</dbReference>
<dbReference type="GO" id="GO:0006896">
    <property type="term" value="P:Golgi to vacuole transport"/>
    <property type="evidence" value="ECO:0007669"/>
    <property type="project" value="TreeGrafter"/>
</dbReference>
<gene>
    <name evidence="2" type="ORF">CYMTET_8164</name>
</gene>
<dbReference type="InterPro" id="IPR048361">
    <property type="entry name" value="Vps52_C"/>
</dbReference>
<dbReference type="InterPro" id="IPR007258">
    <property type="entry name" value="Vps52"/>
</dbReference>
<dbReference type="GO" id="GO:0000938">
    <property type="term" value="C:GARP complex"/>
    <property type="evidence" value="ECO:0007669"/>
    <property type="project" value="TreeGrafter"/>
</dbReference>
<evidence type="ECO:0000313" key="2">
    <source>
        <dbReference type="EMBL" id="KAK3284173.1"/>
    </source>
</evidence>
<dbReference type="GO" id="GO:0019905">
    <property type="term" value="F:syntaxin binding"/>
    <property type="evidence" value="ECO:0007669"/>
    <property type="project" value="TreeGrafter"/>
</dbReference>
<feature type="domain" description="Vps52 C-terminal" evidence="1">
    <location>
        <begin position="3"/>
        <end position="198"/>
    </location>
</feature>
<dbReference type="GO" id="GO:0005829">
    <property type="term" value="C:cytosol"/>
    <property type="evidence" value="ECO:0007669"/>
    <property type="project" value="GOC"/>
</dbReference>
<feature type="non-terminal residue" evidence="2">
    <location>
        <position position="1"/>
    </location>
</feature>
<comment type="caution">
    <text evidence="2">The sequence shown here is derived from an EMBL/GenBank/DDBJ whole genome shotgun (WGS) entry which is preliminary data.</text>
</comment>
<protein>
    <recommendedName>
        <fullName evidence="1">Vps52 C-terminal domain-containing protein</fullName>
    </recommendedName>
</protein>
<accession>A0AAE0GU13</accession>
<sequence>NDRALFGDIFDSALQVMEENLAAALPQCYDAIGLLLMIRINHEHQIIMQRRRVPCLDNYLDKVNIMVWPRLKVVVDLHVESLQQAQVRTLWGGGEELHAHYVARRYAEFTASLLQLNADYGESQVDAIIERLRGAACQLLLRLSALYVDSRKQLLFLINNYDMVLTVLKEAGLGSEGGMDRTNTYSHFEELLSAQTYMFVEEELASHFRPLIQFVKKAEAVQQQQQQGRGEAGEALTVSIGEARALVRDFADRWKLTIEQMHKDAITNFGNLQRGMEILQRTLSQLLIYYTRLTGSEGVLMKCGPEGAALCKEAISHPAFIYEIKNKLKL</sequence>
<dbReference type="EMBL" id="LGRX02002469">
    <property type="protein sequence ID" value="KAK3284173.1"/>
    <property type="molecule type" value="Genomic_DNA"/>
</dbReference>
<evidence type="ECO:0000259" key="1">
    <source>
        <dbReference type="Pfam" id="PF20655"/>
    </source>
</evidence>
<name>A0AAE0GU13_9CHLO</name>
<dbReference type="Proteomes" id="UP001190700">
    <property type="component" value="Unassembled WGS sequence"/>
</dbReference>